<proteinExistence type="predicted"/>
<dbReference type="EMBL" id="LJCR01003468">
    <property type="protein sequence ID" value="KPV47055.1"/>
    <property type="molecule type" value="Genomic_DNA"/>
</dbReference>
<keyword evidence="1" id="KW-0812">Transmembrane</keyword>
<feature type="transmembrane region" description="Helical" evidence="1">
    <location>
        <begin position="6"/>
        <end position="30"/>
    </location>
</feature>
<keyword evidence="3" id="KW-1185">Reference proteome</keyword>
<evidence type="ECO:0000313" key="3">
    <source>
        <dbReference type="Proteomes" id="UP000050509"/>
    </source>
</evidence>
<feature type="transmembrane region" description="Helical" evidence="1">
    <location>
        <begin position="113"/>
        <end position="131"/>
    </location>
</feature>
<keyword evidence="1" id="KW-1133">Transmembrane helix</keyword>
<keyword evidence="1" id="KW-0472">Membrane</keyword>
<feature type="non-terminal residue" evidence="2">
    <location>
        <position position="177"/>
    </location>
</feature>
<feature type="transmembrane region" description="Helical" evidence="1">
    <location>
        <begin position="73"/>
        <end position="92"/>
    </location>
</feature>
<gene>
    <name evidence="2" type="ORF">SE17_42790</name>
</gene>
<organism evidence="2 3">
    <name type="scientific">Kouleothrix aurantiaca</name>
    <dbReference type="NCBI Taxonomy" id="186479"/>
    <lineage>
        <taxon>Bacteria</taxon>
        <taxon>Bacillati</taxon>
        <taxon>Chloroflexota</taxon>
        <taxon>Chloroflexia</taxon>
        <taxon>Chloroflexales</taxon>
        <taxon>Roseiflexineae</taxon>
        <taxon>Roseiflexaceae</taxon>
        <taxon>Kouleothrix</taxon>
    </lineage>
</organism>
<reference evidence="2 3" key="1">
    <citation type="submission" date="2015-09" db="EMBL/GenBank/DDBJ databases">
        <title>Draft genome sequence of Kouleothrix aurantiaca JCM 19913.</title>
        <authorList>
            <person name="Hemp J."/>
        </authorList>
    </citation>
    <scope>NUCLEOTIDE SEQUENCE [LARGE SCALE GENOMIC DNA]</scope>
    <source>
        <strain evidence="2 3">COM-B</strain>
    </source>
</reference>
<dbReference type="AlphaFoldDB" id="A0A0P9D367"/>
<feature type="transmembrane region" description="Helical" evidence="1">
    <location>
        <begin position="151"/>
        <end position="174"/>
    </location>
</feature>
<dbReference type="Proteomes" id="UP000050509">
    <property type="component" value="Unassembled WGS sequence"/>
</dbReference>
<protein>
    <submittedName>
        <fullName evidence="2">Uncharacterized protein</fullName>
    </submittedName>
</protein>
<evidence type="ECO:0000313" key="2">
    <source>
        <dbReference type="EMBL" id="KPV47055.1"/>
    </source>
</evidence>
<comment type="caution">
    <text evidence="2">The sequence shown here is derived from an EMBL/GenBank/DDBJ whole genome shotgun (WGS) entry which is preliminary data.</text>
</comment>
<sequence>MNPGELLGLLGLAWPRLFLYPAGLAALLLATVLRRRDVRPTLSLPLHAAAMPWLGLALLPLPFARPLGRGVDLLVAVALLEWPQLLALRLLLRAANPATRAAGIRRLAAEVNGLVLLALAGLALATAAGTFDLAPMMRLPATARPPELEALRWLGALGLIAALPPLLGLGPFAASQT</sequence>
<feature type="transmembrane region" description="Helical" evidence="1">
    <location>
        <begin position="42"/>
        <end position="61"/>
    </location>
</feature>
<accession>A0A0P9D367</accession>
<evidence type="ECO:0000256" key="1">
    <source>
        <dbReference type="SAM" id="Phobius"/>
    </source>
</evidence>
<name>A0A0P9D367_9CHLR</name>